<reference evidence="2 3" key="1">
    <citation type="journal article" date="2019" name="Int. J. Syst. Evol. Microbiol.">
        <title>The Global Catalogue of Microorganisms (GCM) 10K type strain sequencing project: providing services to taxonomists for standard genome sequencing and annotation.</title>
        <authorList>
            <consortium name="The Broad Institute Genomics Platform"/>
            <consortium name="The Broad Institute Genome Sequencing Center for Infectious Disease"/>
            <person name="Wu L."/>
            <person name="Ma J."/>
        </authorList>
    </citation>
    <scope>NUCLEOTIDE SEQUENCE [LARGE SCALE GENOMIC DNA]</scope>
    <source>
        <strain evidence="2 3">IBRC-M 10256</strain>
    </source>
</reference>
<dbReference type="GeneID" id="73901994"/>
<evidence type="ECO:0000313" key="2">
    <source>
        <dbReference type="EMBL" id="MFC3959339.1"/>
    </source>
</evidence>
<keyword evidence="1" id="KW-1133">Transmembrane helix</keyword>
<feature type="transmembrane region" description="Helical" evidence="1">
    <location>
        <begin position="71"/>
        <end position="91"/>
    </location>
</feature>
<name>A0ABD5NRX0_9EURY</name>
<comment type="caution">
    <text evidence="2">The sequence shown here is derived from an EMBL/GenBank/DDBJ whole genome shotgun (WGS) entry which is preliminary data.</text>
</comment>
<feature type="transmembrane region" description="Helical" evidence="1">
    <location>
        <begin position="103"/>
        <end position="121"/>
    </location>
</feature>
<protein>
    <submittedName>
        <fullName evidence="2">DUF2243 domain-containing protein</fullName>
    </submittedName>
</protein>
<proteinExistence type="predicted"/>
<keyword evidence="1" id="KW-0472">Membrane</keyword>
<feature type="transmembrane region" description="Helical" evidence="1">
    <location>
        <begin position="21"/>
        <end position="44"/>
    </location>
</feature>
<accession>A0ABD5NRX0</accession>
<dbReference type="Pfam" id="PF10002">
    <property type="entry name" value="DUF2243"/>
    <property type="match status" value="1"/>
</dbReference>
<evidence type="ECO:0000256" key="1">
    <source>
        <dbReference type="SAM" id="Phobius"/>
    </source>
</evidence>
<dbReference type="InterPro" id="IPR018719">
    <property type="entry name" value="DUF2243_membrane"/>
</dbReference>
<dbReference type="AlphaFoldDB" id="A0ABD5NRX0"/>
<keyword evidence="1" id="KW-0812">Transmembrane</keyword>
<dbReference type="EMBL" id="JBHSAQ010000011">
    <property type="protein sequence ID" value="MFC3959339.1"/>
    <property type="molecule type" value="Genomic_DNA"/>
</dbReference>
<organism evidence="2 3">
    <name type="scientific">Halovivax cerinus</name>
    <dbReference type="NCBI Taxonomy" id="1487865"/>
    <lineage>
        <taxon>Archaea</taxon>
        <taxon>Methanobacteriati</taxon>
        <taxon>Methanobacteriota</taxon>
        <taxon>Stenosarchaea group</taxon>
        <taxon>Halobacteria</taxon>
        <taxon>Halobacteriales</taxon>
        <taxon>Natrialbaceae</taxon>
        <taxon>Halovivax</taxon>
    </lineage>
</organism>
<gene>
    <name evidence="2" type="ORF">ACFOUR_13320</name>
</gene>
<dbReference type="Proteomes" id="UP001595846">
    <property type="component" value="Unassembled WGS sequence"/>
</dbReference>
<keyword evidence="3" id="KW-1185">Reference proteome</keyword>
<dbReference type="RefSeq" id="WP_256532888.1">
    <property type="nucleotide sequence ID" value="NZ_CP101824.1"/>
</dbReference>
<sequence>MSFDRTGESRLGFRERAVPSIRAGLVLGVGLGGFFDGIVLHQVLQIHHMVSSRVDPTDVAGLEVNVLADGLFHVGTYLFTIAGIVLLYRALRHPGVSVTGRALLGSVLMGFGLFNLVEGVVDHHLLGLHRVWPAGPGPPILWDALFLLSGAVVLVGGYAIARSDAAGVPEQ</sequence>
<feature type="transmembrane region" description="Helical" evidence="1">
    <location>
        <begin position="141"/>
        <end position="161"/>
    </location>
</feature>
<evidence type="ECO:0000313" key="3">
    <source>
        <dbReference type="Proteomes" id="UP001595846"/>
    </source>
</evidence>